<gene>
    <name evidence="2" type="ORF">H8702_01590</name>
</gene>
<comment type="caution">
    <text evidence="2">The sequence shown here is derived from an EMBL/GenBank/DDBJ whole genome shotgun (WGS) entry which is preliminary data.</text>
</comment>
<accession>A0A8J6NZG9</accession>
<dbReference type="Proteomes" id="UP000632659">
    <property type="component" value="Unassembled WGS sequence"/>
</dbReference>
<evidence type="ECO:0000259" key="1">
    <source>
        <dbReference type="Pfam" id="PF13349"/>
    </source>
</evidence>
<evidence type="ECO:0000313" key="3">
    <source>
        <dbReference type="Proteomes" id="UP000632659"/>
    </source>
</evidence>
<sequence>MSKFTKVVLTIACVCIGIGLVMGTAGYLLGGWNGIAWDGERLQVMDPSEDSRQEVRETISQELKSIVIDVNMADVSLRISDHYGIEMTYYEPNNKLEYQVSGDTLQIQSENRESGFLFQMGFFTQKTPTVTVYLPESAVLEKLEVNNGCGDLSVQGITAQEMILNLSLGDLSLKGLSAQELKAENDCGDITLEESFVKTLEVSLKLGDLSMNAVEADRVTGISNDCGDIDLNHCTFETVEILQDNLGDIKAQDLTVNGIVVENDSGSVDLHGKLSGDIQAKVNLGDLNLTVLGNRQDYMIKANTDLGDVTVDGEEKPAYESGPSAANKIDAQADCGDVEIDFE</sequence>
<dbReference type="EMBL" id="JACRTL010000001">
    <property type="protein sequence ID" value="MBC8609814.1"/>
    <property type="molecule type" value="Genomic_DNA"/>
</dbReference>
<dbReference type="Pfam" id="PF13349">
    <property type="entry name" value="DUF4097"/>
    <property type="match status" value="1"/>
</dbReference>
<dbReference type="AlphaFoldDB" id="A0A8J6NZG9"/>
<dbReference type="RefSeq" id="WP_187536166.1">
    <property type="nucleotide sequence ID" value="NZ_JACRTL010000001.1"/>
</dbReference>
<protein>
    <submittedName>
        <fullName evidence="2">DUF4097 family beta strand repeat protein</fullName>
    </submittedName>
</protein>
<keyword evidence="3" id="KW-1185">Reference proteome</keyword>
<name>A0A8J6NZG9_9FIRM</name>
<dbReference type="InterPro" id="IPR025164">
    <property type="entry name" value="Toastrack_DUF4097"/>
</dbReference>
<feature type="domain" description="DUF4097" evidence="1">
    <location>
        <begin position="64"/>
        <end position="217"/>
    </location>
</feature>
<evidence type="ECO:0000313" key="2">
    <source>
        <dbReference type="EMBL" id="MBC8609814.1"/>
    </source>
</evidence>
<dbReference type="Gene3D" id="2.160.20.120">
    <property type="match status" value="1"/>
</dbReference>
<organism evidence="2 3">
    <name type="scientific">Massiliimalia timonensis</name>
    <dbReference type="NCBI Taxonomy" id="1987501"/>
    <lineage>
        <taxon>Bacteria</taxon>
        <taxon>Bacillati</taxon>
        <taxon>Bacillota</taxon>
        <taxon>Clostridia</taxon>
        <taxon>Eubacteriales</taxon>
        <taxon>Oscillospiraceae</taxon>
        <taxon>Massiliimalia</taxon>
    </lineage>
</organism>
<reference evidence="2" key="1">
    <citation type="submission" date="2020-08" db="EMBL/GenBank/DDBJ databases">
        <title>Genome public.</title>
        <authorList>
            <person name="Liu C."/>
            <person name="Sun Q."/>
        </authorList>
    </citation>
    <scope>NUCLEOTIDE SEQUENCE</scope>
    <source>
        <strain evidence="2">NSJ-15</strain>
    </source>
</reference>
<proteinExistence type="predicted"/>